<dbReference type="AlphaFoldDB" id="V6EW23"/>
<name>V6EW23_MAGGM</name>
<evidence type="ECO:0000313" key="1">
    <source>
        <dbReference type="EMBL" id="CDK97384.1"/>
    </source>
</evidence>
<accession>V6EW23</accession>
<sequence length="43" mass="5012">MAPFLIHPFHALDSKIHQRTLETILTLGITHTSEQSREYLDYS</sequence>
<dbReference type="STRING" id="1430440.MGMSRv2__0169"/>
<reference evidence="1 2" key="1">
    <citation type="journal article" date="2014" name="Genome Announc.">
        <title>Complete genome sequence of Magnetospirillum gryphiswaldense MSR-1.</title>
        <authorList>
            <person name="Wang X."/>
            <person name="Wang Q."/>
            <person name="Zhang W."/>
            <person name="Wang Y."/>
            <person name="Li L."/>
            <person name="Wen T."/>
            <person name="Zhang T."/>
            <person name="Zhang Y."/>
            <person name="Xu J."/>
            <person name="Hu J."/>
            <person name="Li S."/>
            <person name="Liu L."/>
            <person name="Liu J."/>
            <person name="Jiang W."/>
            <person name="Tian J."/>
            <person name="Li Y."/>
            <person name="Schuler D."/>
            <person name="Wang L."/>
            <person name="Li J."/>
        </authorList>
    </citation>
    <scope>NUCLEOTIDE SEQUENCE [LARGE SCALE GENOMIC DNA]</scope>
    <source>
        <strain evidence="2">DSM 6361 / JCM 21280 / NBRC 15271 / MSR-1</strain>
    </source>
</reference>
<keyword evidence="2" id="KW-1185">Reference proteome</keyword>
<protein>
    <submittedName>
        <fullName evidence="1">Uncharacterized protein</fullName>
    </submittedName>
</protein>
<evidence type="ECO:0000313" key="2">
    <source>
        <dbReference type="Proteomes" id="UP000018922"/>
    </source>
</evidence>
<dbReference type="HOGENOM" id="CLU_3235708_0_0_5"/>
<dbReference type="KEGG" id="mgy:MGMSRv2__0169"/>
<dbReference type="EMBL" id="HG794546">
    <property type="protein sequence ID" value="CDK97384.1"/>
    <property type="molecule type" value="Genomic_DNA"/>
</dbReference>
<proteinExistence type="predicted"/>
<organism evidence="1 2">
    <name type="scientific">Magnetospirillum gryphiswaldense (strain DSM 6361 / JCM 21280 / NBRC 15271 / MSR-1)</name>
    <dbReference type="NCBI Taxonomy" id="431944"/>
    <lineage>
        <taxon>Bacteria</taxon>
        <taxon>Pseudomonadati</taxon>
        <taxon>Pseudomonadota</taxon>
        <taxon>Alphaproteobacteria</taxon>
        <taxon>Rhodospirillales</taxon>
        <taxon>Rhodospirillaceae</taxon>
        <taxon>Magnetospirillum</taxon>
    </lineage>
</organism>
<gene>
    <name evidence="1" type="ordered locus">MGMSRv2__0169</name>
</gene>
<dbReference type="Proteomes" id="UP000018922">
    <property type="component" value="Chromosome I"/>
</dbReference>